<dbReference type="AlphaFoldDB" id="A0AAU7YGB4"/>
<gene>
    <name evidence="1" type="ORF">ABS808_03895</name>
</gene>
<accession>A0AAU7YGB4</accession>
<organism evidence="1">
    <name type="scientific">Wolbachia endosymbiont of Polyergus mexicanus</name>
    <dbReference type="NCBI Taxonomy" id="3171167"/>
    <lineage>
        <taxon>Bacteria</taxon>
        <taxon>Pseudomonadati</taxon>
        <taxon>Pseudomonadota</taxon>
        <taxon>Alphaproteobacteria</taxon>
        <taxon>Rickettsiales</taxon>
        <taxon>Anaplasmataceae</taxon>
        <taxon>Wolbachieae</taxon>
        <taxon>Wolbachia</taxon>
    </lineage>
</organism>
<name>A0AAU7YGB4_9RICK</name>
<sequence>MTAVPSPVIRVAFLFLSSQCPDTGIQKSLLVSKQTSIEKRFR</sequence>
<dbReference type="EMBL" id="CP158586">
    <property type="protein sequence ID" value="XCA32935.1"/>
    <property type="molecule type" value="Genomic_DNA"/>
</dbReference>
<reference evidence="1" key="1">
    <citation type="submission" date="2024-06" db="EMBL/GenBank/DDBJ databases">
        <title>Genome assembly of the Polyergus mexicanus.</title>
        <authorList>
            <person name="Cash E."/>
            <person name="Tustsui N.D."/>
            <person name="Ward P."/>
            <person name="Nguyen O."/>
            <person name="Sahasrabudhe R."/>
            <person name="Fairbairn C.W."/>
            <person name="Seligmann W.E."/>
            <person name="Sacco S."/>
            <person name="Beraut E."/>
            <person name="Miller C."/>
            <person name="Toffelmier E."/>
            <person name="Shaffer H.B."/>
        </authorList>
    </citation>
    <scope>NUCLEOTIDE SEQUENCE</scope>
    <source>
        <strain evidence="1">NDT 795.1</strain>
    </source>
</reference>
<proteinExistence type="predicted"/>
<protein>
    <submittedName>
        <fullName evidence="1">Uncharacterized protein</fullName>
    </submittedName>
</protein>
<evidence type="ECO:0000313" key="1">
    <source>
        <dbReference type="EMBL" id="XCA32935.1"/>
    </source>
</evidence>